<dbReference type="OrthoDB" id="9812625at2"/>
<evidence type="ECO:0000259" key="5">
    <source>
        <dbReference type="Pfam" id="PF00171"/>
    </source>
</evidence>
<dbReference type="InterPro" id="IPR016163">
    <property type="entry name" value="Ald_DH_C"/>
</dbReference>
<dbReference type="InterPro" id="IPR016162">
    <property type="entry name" value="Ald_DH_N"/>
</dbReference>
<dbReference type="CDD" id="cd07103">
    <property type="entry name" value="ALDH_F5_SSADH_GabD"/>
    <property type="match status" value="1"/>
</dbReference>
<evidence type="ECO:0000256" key="3">
    <source>
        <dbReference type="PROSITE-ProRule" id="PRU10007"/>
    </source>
</evidence>
<dbReference type="InterPro" id="IPR016160">
    <property type="entry name" value="Ald_DH_CS_CYS"/>
</dbReference>
<dbReference type="GO" id="GO:0004777">
    <property type="term" value="F:succinate-semialdehyde dehydrogenase (NAD+) activity"/>
    <property type="evidence" value="ECO:0007669"/>
    <property type="project" value="TreeGrafter"/>
</dbReference>
<dbReference type="Gene3D" id="3.40.309.10">
    <property type="entry name" value="Aldehyde Dehydrogenase, Chain A, domain 2"/>
    <property type="match status" value="1"/>
</dbReference>
<sequence>MPIPHAAKQLLRNQCFVNGHWVAADSGETLTVRDPATQIPIIDVPNLGTNDVARAIEAANAAQQSWQATSSQERSSLLRTWYQLIMDHQKSLAAIMTSEQGKPFAESMGEIAYAASYIDWYAEEAKRQYGETIPGPNPETRIVVTREPVGVCAAITPWNFPAAMITRKVAPALAAGCTMLVKPASETPLTALALAVLANQAGFPAGVFNVLTGQAKTIGAVLTESPIVRKLSFTGSTPIGAKLMAQSAPTIKRVSLELGGNAPFIVFDDADIPAAVQGLIASKFRNAGQTCVCANRVYVQRPVYDEFVAALKEAVAALTVGNGFDEGVSIGPLINQAAVEKVQQHVEDALSLGADLILGGKPHALGGHWFQPTILGKVSQQALCAREETFGPVAPLFVFDTEEEAIALANHTEFGLAAYFYATDINRVHRVAGALETGMVGINTGMISNAAAPFGGVKQSGIGREGSHHGLAEYTELKYMCFGF</sequence>
<dbReference type="FunFam" id="3.40.605.10:FF:000005">
    <property type="entry name" value="Succinate-semialdehyde dehydrogenase I"/>
    <property type="match status" value="1"/>
</dbReference>
<dbReference type="InterPro" id="IPR015590">
    <property type="entry name" value="Aldehyde_DH_dom"/>
</dbReference>
<comment type="caution">
    <text evidence="6">The sequence shown here is derived from an EMBL/GenBank/DDBJ whole genome shotgun (WGS) entry which is preliminary data.</text>
</comment>
<dbReference type="NCBIfam" id="TIGR01780">
    <property type="entry name" value="SSADH"/>
    <property type="match status" value="1"/>
</dbReference>
<proteinExistence type="inferred from homology"/>
<dbReference type="RefSeq" id="WP_126756018.1">
    <property type="nucleotide sequence ID" value="NZ_PIPQ01000001.1"/>
</dbReference>
<dbReference type="Proteomes" id="UP000286976">
    <property type="component" value="Unassembled WGS sequence"/>
</dbReference>
<dbReference type="EMBL" id="PIPQ01000001">
    <property type="protein sequence ID" value="RUO43624.1"/>
    <property type="molecule type" value="Genomic_DNA"/>
</dbReference>
<accession>A0A432X8G7</accession>
<dbReference type="FunFam" id="3.40.605.10:FF:000026">
    <property type="entry name" value="Aldehyde dehydrogenase, putative"/>
    <property type="match status" value="1"/>
</dbReference>
<dbReference type="InterPro" id="IPR016161">
    <property type="entry name" value="Ald_DH/histidinol_DH"/>
</dbReference>
<dbReference type="PROSITE" id="PS00070">
    <property type="entry name" value="ALDEHYDE_DEHYDR_CYS"/>
    <property type="match status" value="1"/>
</dbReference>
<feature type="active site" evidence="3">
    <location>
        <position position="257"/>
    </location>
</feature>
<reference evidence="6 7" key="1">
    <citation type="journal article" date="2011" name="Front. Microbiol.">
        <title>Genomic signatures of strain selection and enhancement in Bacillus atrophaeus var. globigii, a historical biowarfare simulant.</title>
        <authorList>
            <person name="Gibbons H.S."/>
            <person name="Broomall S.M."/>
            <person name="McNew L.A."/>
            <person name="Daligault H."/>
            <person name="Chapman C."/>
            <person name="Bruce D."/>
            <person name="Karavis M."/>
            <person name="Krepps M."/>
            <person name="McGregor P.A."/>
            <person name="Hong C."/>
            <person name="Park K.H."/>
            <person name="Akmal A."/>
            <person name="Feldman A."/>
            <person name="Lin J.S."/>
            <person name="Chang W.E."/>
            <person name="Higgs B.W."/>
            <person name="Demirev P."/>
            <person name="Lindquist J."/>
            <person name="Liem A."/>
            <person name="Fochler E."/>
            <person name="Read T.D."/>
            <person name="Tapia R."/>
            <person name="Johnson S."/>
            <person name="Bishop-Lilly K.A."/>
            <person name="Detter C."/>
            <person name="Han C."/>
            <person name="Sozhamannan S."/>
            <person name="Rosenzweig C.N."/>
            <person name="Skowronski E.W."/>
        </authorList>
    </citation>
    <scope>NUCLEOTIDE SEQUENCE [LARGE SCALE GENOMIC DNA]</scope>
    <source>
        <strain evidence="6 7">AIT1</strain>
    </source>
</reference>
<name>A0A432X8G7_9GAMM</name>
<dbReference type="Gene3D" id="3.40.605.10">
    <property type="entry name" value="Aldehyde Dehydrogenase, Chain A, domain 1"/>
    <property type="match status" value="1"/>
</dbReference>
<dbReference type="PANTHER" id="PTHR43353">
    <property type="entry name" value="SUCCINATE-SEMIALDEHYDE DEHYDROGENASE, MITOCHONDRIAL"/>
    <property type="match status" value="1"/>
</dbReference>
<dbReference type="GO" id="GO:0009450">
    <property type="term" value="P:gamma-aminobutyric acid catabolic process"/>
    <property type="evidence" value="ECO:0007669"/>
    <property type="project" value="InterPro"/>
</dbReference>
<evidence type="ECO:0000256" key="4">
    <source>
        <dbReference type="RuleBase" id="RU003345"/>
    </source>
</evidence>
<dbReference type="FunFam" id="3.40.309.10:FF:000004">
    <property type="entry name" value="Succinate-semialdehyde dehydrogenase I"/>
    <property type="match status" value="1"/>
</dbReference>
<dbReference type="InterPro" id="IPR010102">
    <property type="entry name" value="Succ_semiAld_DH"/>
</dbReference>
<protein>
    <submittedName>
        <fullName evidence="6">Succinate-semialdehyde dehydrogenase (NADP(+))</fullName>
        <ecNumber evidence="6">1.2.1.16</ecNumber>
    </submittedName>
</protein>
<dbReference type="SUPFAM" id="SSF53720">
    <property type="entry name" value="ALDH-like"/>
    <property type="match status" value="1"/>
</dbReference>
<evidence type="ECO:0000256" key="1">
    <source>
        <dbReference type="ARBA" id="ARBA00009986"/>
    </source>
</evidence>
<gene>
    <name evidence="6" type="primary">gabD</name>
    <name evidence="6" type="ORF">CWE15_00015</name>
</gene>
<organism evidence="6 7">
    <name type="scientific">Aliidiomarina taiwanensis</name>
    <dbReference type="NCBI Taxonomy" id="946228"/>
    <lineage>
        <taxon>Bacteria</taxon>
        <taxon>Pseudomonadati</taxon>
        <taxon>Pseudomonadota</taxon>
        <taxon>Gammaproteobacteria</taxon>
        <taxon>Alteromonadales</taxon>
        <taxon>Idiomarinaceae</taxon>
        <taxon>Aliidiomarina</taxon>
    </lineage>
</organism>
<comment type="similarity">
    <text evidence="1 4">Belongs to the aldehyde dehydrogenase family.</text>
</comment>
<dbReference type="AlphaFoldDB" id="A0A432X8G7"/>
<dbReference type="Pfam" id="PF00171">
    <property type="entry name" value="Aldedh"/>
    <property type="match status" value="1"/>
</dbReference>
<dbReference type="PROSITE" id="PS00687">
    <property type="entry name" value="ALDEHYDE_DEHYDR_GLU"/>
    <property type="match status" value="1"/>
</dbReference>
<evidence type="ECO:0000313" key="6">
    <source>
        <dbReference type="EMBL" id="RUO43624.1"/>
    </source>
</evidence>
<dbReference type="InterPro" id="IPR029510">
    <property type="entry name" value="Ald_DH_CS_GLU"/>
</dbReference>
<keyword evidence="7" id="KW-1185">Reference proteome</keyword>
<feature type="domain" description="Aldehyde dehydrogenase" evidence="5">
    <location>
        <begin position="21"/>
        <end position="479"/>
    </location>
</feature>
<evidence type="ECO:0000313" key="7">
    <source>
        <dbReference type="Proteomes" id="UP000286976"/>
    </source>
</evidence>
<keyword evidence="2 4" id="KW-0560">Oxidoreductase</keyword>
<dbReference type="EC" id="1.2.1.16" evidence="6"/>
<dbReference type="PANTHER" id="PTHR43353:SF5">
    <property type="entry name" value="SUCCINATE-SEMIALDEHYDE DEHYDROGENASE, MITOCHONDRIAL"/>
    <property type="match status" value="1"/>
</dbReference>
<dbReference type="InterPro" id="IPR050740">
    <property type="entry name" value="Aldehyde_DH_Superfamily"/>
</dbReference>
<evidence type="ECO:0000256" key="2">
    <source>
        <dbReference type="ARBA" id="ARBA00023002"/>
    </source>
</evidence>